<evidence type="ECO:0000256" key="5">
    <source>
        <dbReference type="ARBA" id="ARBA00022801"/>
    </source>
</evidence>
<dbReference type="PANTHER" id="PTHR43808">
    <property type="entry name" value="ACETYLORNITHINE DEACETYLASE"/>
    <property type="match status" value="1"/>
</dbReference>
<dbReference type="Pfam" id="PF01546">
    <property type="entry name" value="Peptidase_M20"/>
    <property type="match status" value="1"/>
</dbReference>
<dbReference type="STRING" id="700015.Corgl_1201"/>
<dbReference type="InterPro" id="IPR050072">
    <property type="entry name" value="Peptidase_M20A"/>
</dbReference>
<dbReference type="EMBL" id="CP002628">
    <property type="protein sequence ID" value="AEB07304.1"/>
    <property type="molecule type" value="Genomic_DNA"/>
</dbReference>
<evidence type="ECO:0000256" key="4">
    <source>
        <dbReference type="ARBA" id="ARBA00022723"/>
    </source>
</evidence>
<dbReference type="AlphaFoldDB" id="F2N8C1"/>
<keyword evidence="5" id="KW-0378">Hydrolase</keyword>
<dbReference type="GO" id="GO:0008237">
    <property type="term" value="F:metallopeptidase activity"/>
    <property type="evidence" value="ECO:0007669"/>
    <property type="project" value="UniProtKB-KW"/>
</dbReference>
<dbReference type="InterPro" id="IPR036264">
    <property type="entry name" value="Bact_exopeptidase_dim_dom"/>
</dbReference>
<dbReference type="PANTHER" id="PTHR43808:SF31">
    <property type="entry name" value="N-ACETYL-L-CITRULLINE DEACETYLASE"/>
    <property type="match status" value="1"/>
</dbReference>
<name>F2N8C1_CORGP</name>
<dbReference type="HOGENOM" id="CLU_031786_0_0_11"/>
<dbReference type="GO" id="GO:0016805">
    <property type="term" value="F:dipeptidase activity"/>
    <property type="evidence" value="ECO:0007669"/>
    <property type="project" value="UniProtKB-KW"/>
</dbReference>
<dbReference type="Gene3D" id="3.40.630.10">
    <property type="entry name" value="Zn peptidases"/>
    <property type="match status" value="1"/>
</dbReference>
<evidence type="ECO:0000256" key="8">
    <source>
        <dbReference type="ARBA" id="ARBA00023049"/>
    </source>
</evidence>
<protein>
    <submittedName>
        <fullName evidence="9">Dipeptidase</fullName>
    </submittedName>
</protein>
<dbReference type="InterPro" id="IPR002933">
    <property type="entry name" value="Peptidase_M20"/>
</dbReference>
<keyword evidence="6" id="KW-0862">Zinc</keyword>
<proteinExistence type="inferred from homology"/>
<dbReference type="GO" id="GO:0008270">
    <property type="term" value="F:zinc ion binding"/>
    <property type="evidence" value="ECO:0007669"/>
    <property type="project" value="InterPro"/>
</dbReference>
<dbReference type="KEGG" id="cgo:Corgl_1201"/>
<dbReference type="GO" id="GO:0008777">
    <property type="term" value="F:acetylornithine deacetylase activity"/>
    <property type="evidence" value="ECO:0007669"/>
    <property type="project" value="TreeGrafter"/>
</dbReference>
<gene>
    <name evidence="9" type="ordered locus">Corgl_1201</name>
</gene>
<dbReference type="eggNOG" id="COG0624">
    <property type="taxonomic scope" value="Bacteria"/>
</dbReference>
<organism evidence="9 10">
    <name type="scientific">Coriobacterium glomerans (strain ATCC 49209 / DSM 20642 / JCM 10262 / PW2)</name>
    <dbReference type="NCBI Taxonomy" id="700015"/>
    <lineage>
        <taxon>Bacteria</taxon>
        <taxon>Bacillati</taxon>
        <taxon>Actinomycetota</taxon>
        <taxon>Coriobacteriia</taxon>
        <taxon>Coriobacteriales</taxon>
        <taxon>Coriobacteriaceae</taxon>
        <taxon>Coriobacterium</taxon>
    </lineage>
</organism>
<evidence type="ECO:0000313" key="10">
    <source>
        <dbReference type="Proteomes" id="UP000006851"/>
    </source>
</evidence>
<evidence type="ECO:0000256" key="3">
    <source>
        <dbReference type="ARBA" id="ARBA00022670"/>
    </source>
</evidence>
<keyword evidence="8" id="KW-0482">Metalloprotease</keyword>
<evidence type="ECO:0000256" key="2">
    <source>
        <dbReference type="ARBA" id="ARBA00006247"/>
    </source>
</evidence>
<evidence type="ECO:0000256" key="7">
    <source>
        <dbReference type="ARBA" id="ARBA00022997"/>
    </source>
</evidence>
<keyword evidence="10" id="KW-1185">Reference proteome</keyword>
<comment type="similarity">
    <text evidence="2">Belongs to the peptidase M20A family.</text>
</comment>
<dbReference type="GO" id="GO:0006526">
    <property type="term" value="P:L-arginine biosynthetic process"/>
    <property type="evidence" value="ECO:0007669"/>
    <property type="project" value="TreeGrafter"/>
</dbReference>
<dbReference type="InterPro" id="IPR010964">
    <property type="entry name" value="M20A_pepV-rel"/>
</dbReference>
<dbReference type="Gene3D" id="3.30.70.360">
    <property type="match status" value="2"/>
</dbReference>
<accession>F2N8C1</accession>
<dbReference type="GO" id="GO:0006508">
    <property type="term" value="P:proteolysis"/>
    <property type="evidence" value="ECO:0007669"/>
    <property type="project" value="UniProtKB-KW"/>
</dbReference>
<dbReference type="RefSeq" id="WP_013709047.1">
    <property type="nucleotide sequence ID" value="NC_015389.1"/>
</dbReference>
<dbReference type="Proteomes" id="UP000006851">
    <property type="component" value="Chromosome"/>
</dbReference>
<keyword evidence="4" id="KW-0479">Metal-binding</keyword>
<comment type="cofactor">
    <cofactor evidence="1">
        <name>Zn(2+)</name>
        <dbReference type="ChEBI" id="CHEBI:29105"/>
    </cofactor>
</comment>
<dbReference type="SUPFAM" id="SSF55031">
    <property type="entry name" value="Bacterial exopeptidase dimerisation domain"/>
    <property type="match status" value="1"/>
</dbReference>
<evidence type="ECO:0000256" key="1">
    <source>
        <dbReference type="ARBA" id="ARBA00001947"/>
    </source>
</evidence>
<sequence>MIDHKLEAQVDAYVKEIWEDAIADIGQLVAHPSVSDVSAAEQGAPFGRPVREALDAALRIARRLGYETSDDDGYIGIADIAGQRSAHIATIAHIDVVPAGPGWRTDPFALERRDGWLLGRGALDDKGPAVLSLYAGAFLRRQGGAPRYGFRALLGCDEEAGMRDVDHYLDSHENPAFLFTPDAAFPVCNAEKGNYNAEFKSAPISSGRILFWSGAAAGNAIPGESIIELAVDAEKLPAPREHADRIGIEPVRQGVSRIVARGIGGHASLPEGTMNAIGIIVGYLRASHVVDGEEARFLELLSKVLADTSGTQLGIASENEAFGALTLNGGTIEVRDGRIVQSIDIRYPDSTSAAAITERLSALAADFGAEFRVASSKPPFSVDADDPAVRALIDVYGDVTGTRAEPFSMGGGTYARKFARAVSFGPEEEDLVAPEWIGSMHGPDEGASERSLRRALKIYILAILRLQELEL</sequence>
<dbReference type="SUPFAM" id="SSF53187">
    <property type="entry name" value="Zn-dependent exopeptidases"/>
    <property type="match status" value="1"/>
</dbReference>
<reference evidence="10" key="1">
    <citation type="journal article" date="2013" name="Stand. Genomic Sci.">
        <title>Complete genome sequence of Coriobacterium glomerans type strain (PW2(T)) from the midgut of Pyrrhocoris apterus L. (red soldier bug).</title>
        <authorList>
            <person name="Stackebrandt E."/>
            <person name="Zeytun A."/>
            <person name="Lapidus A."/>
            <person name="Nolan M."/>
            <person name="Lucas S."/>
            <person name="Hammon N."/>
            <person name="Deshpande S."/>
            <person name="Cheng J.F."/>
            <person name="Tapia R."/>
            <person name="Goodwin L.A."/>
            <person name="Pitluck S."/>
            <person name="Liolios K."/>
            <person name="Pagani I."/>
            <person name="Ivanova N."/>
            <person name="Mavromatis K."/>
            <person name="Mikhailova N."/>
            <person name="Huntemann M."/>
            <person name="Pati A."/>
            <person name="Chen A."/>
            <person name="Palaniappan K."/>
            <person name="Chang Y.J."/>
            <person name="Land M."/>
            <person name="Hauser L."/>
            <person name="Rohde M."/>
            <person name="Pukall R."/>
            <person name="Goker M."/>
            <person name="Detter J.C."/>
            <person name="Woyke T."/>
            <person name="Bristow J."/>
            <person name="Eisen J.A."/>
            <person name="Markowitz V."/>
            <person name="Hugenholtz P."/>
            <person name="Kyrpides N.C."/>
            <person name="Klenk H.P."/>
        </authorList>
    </citation>
    <scope>NUCLEOTIDE SEQUENCE</scope>
    <source>
        <strain evidence="10">ATCC 49209 / DSM 20642 / JCM 10262 / PW2</strain>
    </source>
</reference>
<keyword evidence="3" id="KW-0645">Protease</keyword>
<dbReference type="NCBIfam" id="TIGR01887">
    <property type="entry name" value="dipeptidaselike"/>
    <property type="match status" value="1"/>
</dbReference>
<evidence type="ECO:0000256" key="6">
    <source>
        <dbReference type="ARBA" id="ARBA00022833"/>
    </source>
</evidence>
<evidence type="ECO:0000313" key="9">
    <source>
        <dbReference type="EMBL" id="AEB07304.1"/>
    </source>
</evidence>
<keyword evidence="7" id="KW-0224">Dipeptidase</keyword>